<dbReference type="EMBL" id="JAMTCJ010000002">
    <property type="protein sequence ID" value="MCP2176248.1"/>
    <property type="molecule type" value="Genomic_DNA"/>
</dbReference>
<keyword evidence="1" id="KW-1133">Transmembrane helix</keyword>
<reference evidence="2 3" key="1">
    <citation type="submission" date="2022-06" db="EMBL/GenBank/DDBJ databases">
        <title>Genomic Encyclopedia of Archaeal and Bacterial Type Strains, Phase II (KMG-II): from individual species to whole genera.</title>
        <authorList>
            <person name="Goeker M."/>
        </authorList>
    </citation>
    <scope>NUCLEOTIDE SEQUENCE [LARGE SCALE GENOMIC DNA]</scope>
    <source>
        <strain evidence="2 3">DSM 44693</strain>
    </source>
</reference>
<keyword evidence="3" id="KW-1185">Reference proteome</keyword>
<name>A0ABT1HDB7_9NOCA</name>
<dbReference type="Proteomes" id="UP001206895">
    <property type="component" value="Unassembled WGS sequence"/>
</dbReference>
<gene>
    <name evidence="2" type="ORF">LX13_002067</name>
</gene>
<keyword evidence="1" id="KW-0472">Membrane</keyword>
<feature type="transmembrane region" description="Helical" evidence="1">
    <location>
        <begin position="20"/>
        <end position="41"/>
    </location>
</feature>
<accession>A0ABT1HDB7</accession>
<protein>
    <recommendedName>
        <fullName evidence="4">Alanine and proline rich membrane protein</fullName>
    </recommendedName>
</protein>
<evidence type="ECO:0000313" key="3">
    <source>
        <dbReference type="Proteomes" id="UP001206895"/>
    </source>
</evidence>
<proteinExistence type="predicted"/>
<organism evidence="2 3">
    <name type="scientific">Williamsia maris</name>
    <dbReference type="NCBI Taxonomy" id="72806"/>
    <lineage>
        <taxon>Bacteria</taxon>
        <taxon>Bacillati</taxon>
        <taxon>Actinomycetota</taxon>
        <taxon>Actinomycetes</taxon>
        <taxon>Mycobacteriales</taxon>
        <taxon>Nocardiaceae</taxon>
        <taxon>Williamsia</taxon>
    </lineage>
</organism>
<comment type="caution">
    <text evidence="2">The sequence shown here is derived from an EMBL/GenBank/DDBJ whole genome shotgun (WGS) entry which is preliminary data.</text>
</comment>
<evidence type="ECO:0000256" key="1">
    <source>
        <dbReference type="SAM" id="Phobius"/>
    </source>
</evidence>
<sequence>MSQHATSDGGQVRVNRTPTVLAVVAVVLALVAAVIAVFALVQGGSDDDGPTYGDAQRNTDTRTVCDAFTVNLRAVSTQTGSTPPGGVAGESAAAANARLALFAASVNLTDALDSAPAARDELRSAVTELAQQYRTVATQYLAGAGADAPAVTGAIRGAGTAATAVTNACK</sequence>
<evidence type="ECO:0000313" key="2">
    <source>
        <dbReference type="EMBL" id="MCP2176248.1"/>
    </source>
</evidence>
<keyword evidence="1" id="KW-0812">Transmembrane</keyword>
<evidence type="ECO:0008006" key="4">
    <source>
        <dbReference type="Google" id="ProtNLM"/>
    </source>
</evidence>
<dbReference type="RefSeq" id="WP_253661256.1">
    <property type="nucleotide sequence ID" value="NZ_BAAAJQ010000001.1"/>
</dbReference>